<protein>
    <recommendedName>
        <fullName evidence="3">Abasic site processing protein</fullName>
    </recommendedName>
</protein>
<dbReference type="InterPro" id="IPR036590">
    <property type="entry name" value="SRAP-like"/>
</dbReference>
<evidence type="ECO:0000313" key="2">
    <source>
        <dbReference type="Proteomes" id="UP000005808"/>
    </source>
</evidence>
<dbReference type="SUPFAM" id="SSF143081">
    <property type="entry name" value="BB1717-like"/>
    <property type="match status" value="1"/>
</dbReference>
<proteinExistence type="predicted"/>
<name>H1SB59_9BURK</name>
<evidence type="ECO:0008006" key="3">
    <source>
        <dbReference type="Google" id="ProtNLM"/>
    </source>
</evidence>
<comment type="caution">
    <text evidence="1">The sequence shown here is derived from an EMBL/GenBank/DDBJ whole genome shotgun (WGS) entry which is preliminary data.</text>
</comment>
<sequence>MLTVNSDKHSLMNRFHAPSKENRMIVIVPRSEWDDWLTCRNPELARSFMRPYPAARMDAEPAPLRLKEKV</sequence>
<evidence type="ECO:0000313" key="1">
    <source>
        <dbReference type="EMBL" id="EHP40297.1"/>
    </source>
</evidence>
<dbReference type="Gene3D" id="3.90.1680.10">
    <property type="entry name" value="SOS response associated peptidase-like"/>
    <property type="match status" value="1"/>
</dbReference>
<organism evidence="1 2">
    <name type="scientific">Cupriavidus basilensis OR16</name>
    <dbReference type="NCBI Taxonomy" id="1127483"/>
    <lineage>
        <taxon>Bacteria</taxon>
        <taxon>Pseudomonadati</taxon>
        <taxon>Pseudomonadota</taxon>
        <taxon>Betaproteobacteria</taxon>
        <taxon>Burkholderiales</taxon>
        <taxon>Burkholderiaceae</taxon>
        <taxon>Cupriavidus</taxon>
    </lineage>
</organism>
<dbReference type="Proteomes" id="UP000005808">
    <property type="component" value="Unassembled WGS sequence"/>
</dbReference>
<gene>
    <name evidence="1" type="ORF">OR16_26988</name>
</gene>
<dbReference type="AlphaFoldDB" id="H1SB59"/>
<accession>H1SB59</accession>
<dbReference type="EMBL" id="AHJE01000069">
    <property type="protein sequence ID" value="EHP40297.1"/>
    <property type="molecule type" value="Genomic_DNA"/>
</dbReference>
<reference evidence="1 2" key="1">
    <citation type="journal article" date="2012" name="J. Bacteriol.">
        <title>De Novo Genome Project of Cupriavidus basilensis OR16.</title>
        <authorList>
            <person name="Cserhati M."/>
            <person name="Kriszt B."/>
            <person name="Szoboszlay S."/>
            <person name="Toth A."/>
            <person name="Szabo I."/>
            <person name="Tancsics A."/>
            <person name="Nagy I."/>
            <person name="Horvath B."/>
            <person name="Nagy I."/>
            <person name="Kukolya J."/>
        </authorList>
    </citation>
    <scope>NUCLEOTIDE SEQUENCE [LARGE SCALE GENOMIC DNA]</scope>
    <source>
        <strain evidence="1 2">OR16</strain>
    </source>
</reference>